<dbReference type="EMBL" id="BAABAT010000017">
    <property type="protein sequence ID" value="GAA4253938.1"/>
    <property type="molecule type" value="Genomic_DNA"/>
</dbReference>
<evidence type="ECO:0000313" key="4">
    <source>
        <dbReference type="Proteomes" id="UP001500620"/>
    </source>
</evidence>
<feature type="region of interest" description="Disordered" evidence="1">
    <location>
        <begin position="341"/>
        <end position="452"/>
    </location>
</feature>
<sequence>MPGRADGDPADTETFGALLTRLRLARGWSQLRLAEMLCAAAGVPTITRHEVSRWERGERTPGPPWLAWLAFVLQAPLDELEPAAANSRRRRVPDGPQPPGERPRPPAARSPGRRHGSDPSDMRHEMGEERVAELRRMDDLFSGAELVRIVRDELAAALRLGRERPDGWVLGLIAQLAQLAIWAGVDAGAAIGGRAVSALARRGVRAAAEGGHRALAGHLLGCLAQLHAEHGDGPTAMRFARAARTAAAPADAGTLAALWLRQAAAAAACGDRAHCDAALAAAQRAHGLRTQEHDPPWLYWLDDAHLAAAAGRCQATLGRHRLALPLLSAALAPAGVASATAPDRAAGGATSAAGPGPATGRAASIGAARPARGADGAENDGRHGAGAAHGADDAKNDARRGAGAARGADGAGNDGRRGAGAARGVDGAGPGRRGRARDGSRPGGTTRANGGGQVRLRAAGLVHGGRARAFLAAGERDAACAAAIEALLAGVSSGSVRVLREVEGVRGRLLGAADYRDFSEMYESLRRLRGGREGTGAATGGESS</sequence>
<feature type="domain" description="HTH cro/C1-type" evidence="2">
    <location>
        <begin position="19"/>
        <end position="80"/>
    </location>
</feature>
<evidence type="ECO:0000256" key="1">
    <source>
        <dbReference type="SAM" id="MobiDB-lite"/>
    </source>
</evidence>
<dbReference type="PROSITE" id="PS50943">
    <property type="entry name" value="HTH_CROC1"/>
    <property type="match status" value="1"/>
</dbReference>
<evidence type="ECO:0000259" key="2">
    <source>
        <dbReference type="PROSITE" id="PS50943"/>
    </source>
</evidence>
<gene>
    <name evidence="3" type="ORF">GCM10022255_056670</name>
</gene>
<feature type="compositionally biased region" description="Pro residues" evidence="1">
    <location>
        <begin position="95"/>
        <end position="108"/>
    </location>
</feature>
<dbReference type="Gene3D" id="1.10.260.40">
    <property type="entry name" value="lambda repressor-like DNA-binding domains"/>
    <property type="match status" value="1"/>
</dbReference>
<feature type="compositionally biased region" description="Basic and acidic residues" evidence="1">
    <location>
        <begin position="115"/>
        <end position="126"/>
    </location>
</feature>
<protein>
    <recommendedName>
        <fullName evidence="2">HTH cro/C1-type domain-containing protein</fullName>
    </recommendedName>
</protein>
<dbReference type="Proteomes" id="UP001500620">
    <property type="component" value="Unassembled WGS sequence"/>
</dbReference>
<evidence type="ECO:0000313" key="3">
    <source>
        <dbReference type="EMBL" id="GAA4253938.1"/>
    </source>
</evidence>
<name>A0ABP8DEE0_9ACTN</name>
<dbReference type="InterPro" id="IPR010982">
    <property type="entry name" value="Lambda_DNA-bd_dom_sf"/>
</dbReference>
<accession>A0ABP8DEE0</accession>
<dbReference type="InterPro" id="IPR001387">
    <property type="entry name" value="Cro/C1-type_HTH"/>
</dbReference>
<feature type="region of interest" description="Disordered" evidence="1">
    <location>
        <begin position="82"/>
        <end position="126"/>
    </location>
</feature>
<comment type="caution">
    <text evidence="3">The sequence shown here is derived from an EMBL/GenBank/DDBJ whole genome shotgun (WGS) entry which is preliminary data.</text>
</comment>
<reference evidence="4" key="1">
    <citation type="journal article" date="2019" name="Int. J. Syst. Evol. Microbiol.">
        <title>The Global Catalogue of Microorganisms (GCM) 10K type strain sequencing project: providing services to taxonomists for standard genome sequencing and annotation.</title>
        <authorList>
            <consortium name="The Broad Institute Genomics Platform"/>
            <consortium name="The Broad Institute Genome Sequencing Center for Infectious Disease"/>
            <person name="Wu L."/>
            <person name="Ma J."/>
        </authorList>
    </citation>
    <scope>NUCLEOTIDE SEQUENCE [LARGE SCALE GENOMIC DNA]</scope>
    <source>
        <strain evidence="4">JCM 17441</strain>
    </source>
</reference>
<proteinExistence type="predicted"/>
<dbReference type="CDD" id="cd00093">
    <property type="entry name" value="HTH_XRE"/>
    <property type="match status" value="1"/>
</dbReference>
<feature type="compositionally biased region" description="Low complexity" evidence="1">
    <location>
        <begin position="341"/>
        <end position="376"/>
    </location>
</feature>
<keyword evidence="4" id="KW-1185">Reference proteome</keyword>
<feature type="compositionally biased region" description="Basic and acidic residues" evidence="1">
    <location>
        <begin position="390"/>
        <end position="400"/>
    </location>
</feature>
<dbReference type="SUPFAM" id="SSF47413">
    <property type="entry name" value="lambda repressor-like DNA-binding domains"/>
    <property type="match status" value="1"/>
</dbReference>
<organism evidence="3 4">
    <name type="scientific">Dactylosporangium darangshiense</name>
    <dbReference type="NCBI Taxonomy" id="579108"/>
    <lineage>
        <taxon>Bacteria</taxon>
        <taxon>Bacillati</taxon>
        <taxon>Actinomycetota</taxon>
        <taxon>Actinomycetes</taxon>
        <taxon>Micromonosporales</taxon>
        <taxon>Micromonosporaceae</taxon>
        <taxon>Dactylosporangium</taxon>
    </lineage>
</organism>